<dbReference type="Pfam" id="PF00406">
    <property type="entry name" value="ADK"/>
    <property type="match status" value="1"/>
</dbReference>
<feature type="binding site" evidence="4">
    <location>
        <begin position="87"/>
        <end position="90"/>
    </location>
    <ligand>
        <name>AMP</name>
        <dbReference type="ChEBI" id="CHEBI:456215"/>
    </ligand>
</feature>
<reference evidence="8 9" key="1">
    <citation type="submission" date="2015-06" db="EMBL/GenBank/DDBJ databases">
        <title>New insights into the roles of widespread benthic archaea in carbon and nitrogen cycling.</title>
        <authorList>
            <person name="Lazar C.S."/>
            <person name="Baker B.J."/>
            <person name="Seitz K.W."/>
            <person name="Hyde A.S."/>
            <person name="Dick G.J."/>
            <person name="Hinrichs K.-U."/>
            <person name="Teske A.P."/>
        </authorList>
    </citation>
    <scope>NUCLEOTIDE SEQUENCE [LARGE SCALE GENOMIC DNA]</scope>
    <source>
        <strain evidence="8">DG-45</strain>
    </source>
</reference>
<comment type="subcellular location">
    <subcellularLocation>
        <location evidence="4 6">Cytoplasm</location>
    </subcellularLocation>
</comment>
<comment type="domain">
    <text evidence="4">Consists of three domains, a large central CORE domain and two small peripheral domains, NMPbind and LID, which undergo movements during catalysis. The LID domain closes over the site of phosphoryl transfer upon ATP binding. Assembling and dissambling the active center during each catalytic cycle provides an effective means to prevent ATP hydrolysis. Some bacteria have evolved a zinc-coordinating structure that stabilizes the LID domain.</text>
</comment>
<feature type="domain" description="Adenylate kinase active site lid" evidence="7">
    <location>
        <begin position="129"/>
        <end position="164"/>
    </location>
</feature>
<dbReference type="PROSITE" id="PS00113">
    <property type="entry name" value="ADENYLATE_KINASE"/>
    <property type="match status" value="1"/>
</dbReference>
<dbReference type="HAMAP" id="MF_00235">
    <property type="entry name" value="Adenylate_kinase_Adk"/>
    <property type="match status" value="1"/>
</dbReference>
<dbReference type="PANTHER" id="PTHR23359">
    <property type="entry name" value="NUCLEOTIDE KINASE"/>
    <property type="match status" value="1"/>
</dbReference>
<dbReference type="InterPro" id="IPR006259">
    <property type="entry name" value="Adenyl_kin_sub"/>
</dbReference>
<evidence type="ECO:0000256" key="1">
    <source>
        <dbReference type="ARBA" id="ARBA00022679"/>
    </source>
</evidence>
<feature type="binding site" evidence="4">
    <location>
        <begin position="138"/>
        <end position="139"/>
    </location>
    <ligand>
        <name>ATP</name>
        <dbReference type="ChEBI" id="CHEBI:30616"/>
    </ligand>
</feature>
<dbReference type="GO" id="GO:0008270">
    <property type="term" value="F:zinc ion binding"/>
    <property type="evidence" value="ECO:0007669"/>
    <property type="project" value="UniProtKB-UniRule"/>
</dbReference>
<keyword evidence="1 4" id="KW-0808">Transferase</keyword>
<feature type="region of interest" description="LID" evidence="4">
    <location>
        <begin position="128"/>
        <end position="165"/>
    </location>
</feature>
<dbReference type="GO" id="GO:0005737">
    <property type="term" value="C:cytoplasm"/>
    <property type="evidence" value="ECO:0007669"/>
    <property type="project" value="UniProtKB-SubCell"/>
</dbReference>
<keyword evidence="4 6" id="KW-0067">ATP-binding</keyword>
<feature type="binding site" evidence="4">
    <location>
        <position position="173"/>
    </location>
    <ligand>
        <name>AMP</name>
        <dbReference type="ChEBI" id="CHEBI:456215"/>
    </ligand>
</feature>
<keyword evidence="4" id="KW-0862">Zinc</keyword>
<dbReference type="GO" id="GO:0044209">
    <property type="term" value="P:AMP salvage"/>
    <property type="evidence" value="ECO:0007669"/>
    <property type="project" value="UniProtKB-UniRule"/>
</dbReference>
<dbReference type="CDD" id="cd01428">
    <property type="entry name" value="ADK"/>
    <property type="match status" value="1"/>
</dbReference>
<feature type="binding site" evidence="4">
    <location>
        <position position="155"/>
    </location>
    <ligand>
        <name>Zn(2+)</name>
        <dbReference type="ChEBI" id="CHEBI:29105"/>
        <note>structural</note>
    </ligand>
</feature>
<feature type="binding site" evidence="4">
    <location>
        <position position="94"/>
    </location>
    <ligand>
        <name>AMP</name>
        <dbReference type="ChEBI" id="CHEBI:456215"/>
    </ligand>
</feature>
<dbReference type="Pfam" id="PF05191">
    <property type="entry name" value="ADK_lid"/>
    <property type="match status" value="1"/>
</dbReference>
<keyword evidence="2 4" id="KW-0547">Nucleotide-binding</keyword>
<feature type="binding site" evidence="4">
    <location>
        <position position="162"/>
    </location>
    <ligand>
        <name>AMP</name>
        <dbReference type="ChEBI" id="CHEBI:456215"/>
    </ligand>
</feature>
<comment type="similarity">
    <text evidence="4 5">Belongs to the adenylate kinase family.</text>
</comment>
<feature type="binding site" evidence="4">
    <location>
        <position position="33"/>
    </location>
    <ligand>
        <name>AMP</name>
        <dbReference type="ChEBI" id="CHEBI:456215"/>
    </ligand>
</feature>
<dbReference type="EC" id="2.7.4.3" evidence="4 6"/>
<evidence type="ECO:0000256" key="2">
    <source>
        <dbReference type="ARBA" id="ARBA00022741"/>
    </source>
</evidence>
<evidence type="ECO:0000256" key="3">
    <source>
        <dbReference type="ARBA" id="ARBA00022777"/>
    </source>
</evidence>
<feature type="binding site" evidence="4">
    <location>
        <begin position="12"/>
        <end position="17"/>
    </location>
    <ligand>
        <name>ATP</name>
        <dbReference type="ChEBI" id="CHEBI:30616"/>
    </ligand>
</feature>
<keyword evidence="3 4" id="KW-0418">Kinase</keyword>
<dbReference type="EMBL" id="LFWZ01000024">
    <property type="protein sequence ID" value="KON30690.1"/>
    <property type="molecule type" value="Genomic_DNA"/>
</dbReference>
<comment type="pathway">
    <text evidence="4">Purine metabolism; AMP biosynthesis via salvage pathway; AMP from ADP: step 1/1.</text>
</comment>
<sequence length="216" mass="24311">MGTRIVILGPPGAGKGTVARIVSRIYGIPHITTGDMLRGAVAEGTERGRVAKEYMERGELVPDEVVNAIVEERLMEDDCDGGFILDGFPRNLRQAEALDRILGRKGRHLTHALNLVLDAEAIVGRLSLRRTCPRCGAVYHLRNNPPKEDEVCDEDGAELVQRSDDREEIIRHRLRVYEEETRPLLERYRGAWLVRDMRGDLPIAGISDEVRRILGR</sequence>
<feature type="binding site" evidence="4">
    <location>
        <position position="152"/>
    </location>
    <ligand>
        <name>Zn(2+)</name>
        <dbReference type="ChEBI" id="CHEBI:29105"/>
        <note>structural</note>
    </ligand>
</feature>
<dbReference type="InterPro" id="IPR000850">
    <property type="entry name" value="Adenylat/UMP-CMP_kin"/>
</dbReference>
<dbReference type="GO" id="GO:0004017">
    <property type="term" value="F:AMP kinase activity"/>
    <property type="evidence" value="ECO:0007669"/>
    <property type="project" value="UniProtKB-UniRule"/>
</dbReference>
<comment type="catalytic activity">
    <reaction evidence="4 6">
        <text>AMP + ATP = 2 ADP</text>
        <dbReference type="Rhea" id="RHEA:12973"/>
        <dbReference type="ChEBI" id="CHEBI:30616"/>
        <dbReference type="ChEBI" id="CHEBI:456215"/>
        <dbReference type="ChEBI" id="CHEBI:456216"/>
        <dbReference type="EC" id="2.7.4.3"/>
    </reaction>
</comment>
<dbReference type="AlphaFoldDB" id="A0A0M0BQN9"/>
<dbReference type="PRINTS" id="PR00094">
    <property type="entry name" value="ADENYLTKNASE"/>
</dbReference>
<evidence type="ECO:0000256" key="5">
    <source>
        <dbReference type="RuleBase" id="RU003330"/>
    </source>
</evidence>
<feature type="region of interest" description="NMP" evidence="4">
    <location>
        <begin position="32"/>
        <end position="61"/>
    </location>
</feature>
<feature type="binding site" evidence="4">
    <location>
        <position position="135"/>
    </location>
    <ligand>
        <name>Zn(2+)</name>
        <dbReference type="ChEBI" id="CHEBI:29105"/>
        <note>structural</note>
    </ligand>
</feature>
<keyword evidence="4" id="KW-0963">Cytoplasm</keyword>
<protein>
    <recommendedName>
        <fullName evidence="4 6">Adenylate kinase</fullName>
        <shortName evidence="4">AK</shortName>
        <ecNumber evidence="4 6">2.7.4.3</ecNumber>
    </recommendedName>
    <alternativeName>
        <fullName evidence="4">ATP-AMP transphosphorylase</fullName>
    </alternativeName>
    <alternativeName>
        <fullName evidence="4">ATP:AMP phosphotransferase</fullName>
    </alternativeName>
    <alternativeName>
        <fullName evidence="4">Adenylate monophosphate kinase</fullName>
    </alternativeName>
</protein>
<dbReference type="InterPro" id="IPR007862">
    <property type="entry name" value="Adenylate_kinase_lid-dom"/>
</dbReference>
<dbReference type="GO" id="GO:0005524">
    <property type="term" value="F:ATP binding"/>
    <property type="evidence" value="ECO:0007669"/>
    <property type="project" value="UniProtKB-UniRule"/>
</dbReference>
<feature type="binding site" evidence="4">
    <location>
        <begin position="59"/>
        <end position="61"/>
    </location>
    <ligand>
        <name>AMP</name>
        <dbReference type="ChEBI" id="CHEBI:456215"/>
    </ligand>
</feature>
<dbReference type="FunFam" id="3.40.50.300:FF:000106">
    <property type="entry name" value="Adenylate kinase mitochondrial"/>
    <property type="match status" value="1"/>
</dbReference>
<dbReference type="InterPro" id="IPR027417">
    <property type="entry name" value="P-loop_NTPase"/>
</dbReference>
<feature type="binding site" evidence="4">
    <location>
        <position position="201"/>
    </location>
    <ligand>
        <name>ATP</name>
        <dbReference type="ChEBI" id="CHEBI:30616"/>
    </ligand>
</feature>
<evidence type="ECO:0000313" key="9">
    <source>
        <dbReference type="Proteomes" id="UP000037210"/>
    </source>
</evidence>
<dbReference type="NCBIfam" id="NF001380">
    <property type="entry name" value="PRK00279.1-2"/>
    <property type="match status" value="1"/>
</dbReference>
<dbReference type="UniPathway" id="UPA00588">
    <property type="reaction ID" value="UER00649"/>
</dbReference>
<dbReference type="NCBIfam" id="NF001381">
    <property type="entry name" value="PRK00279.1-3"/>
    <property type="match status" value="1"/>
</dbReference>
<dbReference type="Proteomes" id="UP000037210">
    <property type="component" value="Unassembled WGS sequence"/>
</dbReference>
<evidence type="ECO:0000256" key="6">
    <source>
        <dbReference type="RuleBase" id="RU003331"/>
    </source>
</evidence>
<name>A0A0M0BQN9_9ARCH</name>
<keyword evidence="4" id="KW-0545">Nucleotide biosynthesis</keyword>
<evidence type="ECO:0000313" key="8">
    <source>
        <dbReference type="EMBL" id="KON30690.1"/>
    </source>
</evidence>
<gene>
    <name evidence="4" type="primary">adk</name>
    <name evidence="8" type="ORF">AC482_03245</name>
</gene>
<keyword evidence="4" id="KW-0479">Metal-binding</keyword>
<dbReference type="NCBIfam" id="TIGR01351">
    <property type="entry name" value="adk"/>
    <property type="match status" value="1"/>
</dbReference>
<dbReference type="Gene3D" id="3.40.50.300">
    <property type="entry name" value="P-loop containing nucleotide triphosphate hydrolases"/>
    <property type="match status" value="1"/>
</dbReference>
<evidence type="ECO:0000256" key="4">
    <source>
        <dbReference type="HAMAP-Rule" id="MF_00235"/>
    </source>
</evidence>
<evidence type="ECO:0000259" key="7">
    <source>
        <dbReference type="Pfam" id="PF05191"/>
    </source>
</evidence>
<organism evidence="8 9">
    <name type="scientific">miscellaneous Crenarchaeota group-15 archaeon DG-45</name>
    <dbReference type="NCBI Taxonomy" id="1685127"/>
    <lineage>
        <taxon>Archaea</taxon>
        <taxon>Candidatus Bathyarchaeota</taxon>
        <taxon>MCG-15</taxon>
    </lineage>
</organism>
<dbReference type="SUPFAM" id="SSF52540">
    <property type="entry name" value="P-loop containing nucleoside triphosphate hydrolases"/>
    <property type="match status" value="1"/>
</dbReference>
<feature type="binding site" evidence="4">
    <location>
        <position position="132"/>
    </location>
    <ligand>
        <name>Zn(2+)</name>
        <dbReference type="ChEBI" id="CHEBI:29105"/>
        <note>structural</note>
    </ligand>
</feature>
<feature type="binding site" evidence="4">
    <location>
        <position position="38"/>
    </location>
    <ligand>
        <name>AMP</name>
        <dbReference type="ChEBI" id="CHEBI:456215"/>
    </ligand>
</feature>
<dbReference type="PATRIC" id="fig|1685127.3.peg.929"/>
<comment type="function">
    <text evidence="4">Catalyzes the reversible transfer of the terminal phosphate group between ATP and AMP. Plays an important role in cellular energy homeostasis and in adenine nucleotide metabolism.</text>
</comment>
<dbReference type="InterPro" id="IPR033690">
    <property type="entry name" value="Adenylat_kinase_CS"/>
</dbReference>
<accession>A0A0M0BQN9</accession>
<feature type="binding site" evidence="4">
    <location>
        <position position="129"/>
    </location>
    <ligand>
        <name>ATP</name>
        <dbReference type="ChEBI" id="CHEBI:30616"/>
    </ligand>
</feature>
<comment type="caution">
    <text evidence="8">The sequence shown here is derived from an EMBL/GenBank/DDBJ whole genome shotgun (WGS) entry which is preliminary data.</text>
</comment>
<proteinExistence type="inferred from homology"/>
<comment type="subunit">
    <text evidence="4 6">Monomer.</text>
</comment>